<evidence type="ECO:0000256" key="4">
    <source>
        <dbReference type="SAM" id="Phobius"/>
    </source>
</evidence>
<feature type="compositionally biased region" description="Polar residues" evidence="3">
    <location>
        <begin position="354"/>
        <end position="364"/>
    </location>
</feature>
<feature type="domain" description="CBS" evidence="5">
    <location>
        <begin position="80"/>
        <end position="139"/>
    </location>
</feature>
<dbReference type="InterPro" id="IPR051462">
    <property type="entry name" value="CBS_domain-containing"/>
</dbReference>
<evidence type="ECO:0000313" key="6">
    <source>
        <dbReference type="EMBL" id="KAL1510142.1"/>
    </source>
</evidence>
<dbReference type="AlphaFoldDB" id="A0AB34J1R7"/>
<keyword evidence="2" id="KW-0129">CBS domain</keyword>
<dbReference type="InterPro" id="IPR046342">
    <property type="entry name" value="CBS_dom_sf"/>
</dbReference>
<feature type="domain" description="CBS" evidence="5">
    <location>
        <begin position="147"/>
        <end position="203"/>
    </location>
</feature>
<dbReference type="PROSITE" id="PS51371">
    <property type="entry name" value="CBS"/>
    <property type="match status" value="3"/>
</dbReference>
<accession>A0AB34J1R7</accession>
<feature type="domain" description="CBS" evidence="5">
    <location>
        <begin position="293"/>
        <end position="349"/>
    </location>
</feature>
<dbReference type="Gene3D" id="3.10.580.10">
    <property type="entry name" value="CBS-domain"/>
    <property type="match status" value="2"/>
</dbReference>
<reference evidence="6 7" key="1">
    <citation type="journal article" date="2024" name="Science">
        <title>Giant polyketide synthase enzymes in the biosynthesis of giant marine polyether toxins.</title>
        <authorList>
            <person name="Fallon T.R."/>
            <person name="Shende V.V."/>
            <person name="Wierzbicki I.H."/>
            <person name="Pendleton A.L."/>
            <person name="Watervoot N.F."/>
            <person name="Auber R.P."/>
            <person name="Gonzalez D.J."/>
            <person name="Wisecaver J.H."/>
            <person name="Moore B.S."/>
        </authorList>
    </citation>
    <scope>NUCLEOTIDE SEQUENCE [LARGE SCALE GENOMIC DNA]</scope>
    <source>
        <strain evidence="6 7">12B1</strain>
    </source>
</reference>
<comment type="caution">
    <text evidence="6">The sequence shown here is derived from an EMBL/GenBank/DDBJ whole genome shotgun (WGS) entry which is preliminary data.</text>
</comment>
<feature type="region of interest" description="Disordered" evidence="3">
    <location>
        <begin position="354"/>
        <end position="410"/>
    </location>
</feature>
<evidence type="ECO:0000259" key="5">
    <source>
        <dbReference type="PROSITE" id="PS51371"/>
    </source>
</evidence>
<evidence type="ECO:0000256" key="1">
    <source>
        <dbReference type="ARBA" id="ARBA00022737"/>
    </source>
</evidence>
<keyword evidence="7" id="KW-1185">Reference proteome</keyword>
<organism evidence="6 7">
    <name type="scientific">Prymnesium parvum</name>
    <name type="common">Toxic golden alga</name>
    <dbReference type="NCBI Taxonomy" id="97485"/>
    <lineage>
        <taxon>Eukaryota</taxon>
        <taxon>Haptista</taxon>
        <taxon>Haptophyta</taxon>
        <taxon>Prymnesiophyceae</taxon>
        <taxon>Prymnesiales</taxon>
        <taxon>Prymnesiaceae</taxon>
        <taxon>Prymnesium</taxon>
    </lineage>
</organism>
<gene>
    <name evidence="6" type="ORF">AB1Y20_006474</name>
</gene>
<evidence type="ECO:0000256" key="3">
    <source>
        <dbReference type="SAM" id="MobiDB-lite"/>
    </source>
</evidence>
<dbReference type="EMBL" id="JBGBPQ010000015">
    <property type="protein sequence ID" value="KAL1510142.1"/>
    <property type="molecule type" value="Genomic_DNA"/>
</dbReference>
<protein>
    <recommendedName>
        <fullName evidence="5">CBS domain-containing protein</fullName>
    </recommendedName>
</protein>
<dbReference type="Pfam" id="PF00571">
    <property type="entry name" value="CBS"/>
    <property type="match status" value="4"/>
</dbReference>
<evidence type="ECO:0000313" key="7">
    <source>
        <dbReference type="Proteomes" id="UP001515480"/>
    </source>
</evidence>
<proteinExistence type="predicted"/>
<feature type="transmembrane region" description="Helical" evidence="4">
    <location>
        <begin position="465"/>
        <end position="486"/>
    </location>
</feature>
<keyword evidence="4" id="KW-0472">Membrane</keyword>
<dbReference type="SMART" id="SM00116">
    <property type="entry name" value="CBS"/>
    <property type="match status" value="4"/>
</dbReference>
<dbReference type="Proteomes" id="UP001515480">
    <property type="component" value="Unassembled WGS sequence"/>
</dbReference>
<feature type="compositionally biased region" description="Low complexity" evidence="3">
    <location>
        <begin position="401"/>
        <end position="410"/>
    </location>
</feature>
<sequence length="492" mass="50557">MGVYGSSERTPFGPLRRGSSKALLALIEAASASSGQEPSAAPLPAAPAAPAAAAPFAPACSLASLSPPPSGGGGRTVAELRPRPGLLVEEGTSVAAAARKMRAMNVDVALVQSERGALLGILTDTDVARKLLAPGLSAEATRVEAIMTPQPHCIASSATAVSALCTMMERRFRHLPVVNESFQVQGVLDVAKCLHDAVARLDSISLGRAVKLGTLLQPAGPLSTGGARDKGGVSISSGASVSHAAAMMSRRRSGLLVEARGRPCVGIITPKDLLFRVVAAGLPADTTSVQAVMTPQPDTMSPSDTVRDALCQLQGTGYRTVPVVSSTGEPYGVLDILALMQGALHGSDSAIRTTQTETASSVDGNSVRERAESVTESNLDELDARSEAQTGLELEPPLPPARGAAASVEGAAPPGWWEEAADAMARGVVEKVSARQAAMLAEMEGRWREVSGAIEREGGGRHAQWAWVGAPLVFAAGVVVGVVGTISSRRWA</sequence>
<evidence type="ECO:0000256" key="2">
    <source>
        <dbReference type="PROSITE-ProRule" id="PRU00703"/>
    </source>
</evidence>
<dbReference type="PANTHER" id="PTHR48108">
    <property type="entry name" value="CBS DOMAIN-CONTAINING PROTEIN CBSX2, CHLOROPLASTIC"/>
    <property type="match status" value="1"/>
</dbReference>
<name>A0AB34J1R7_PRYPA</name>
<keyword evidence="1" id="KW-0677">Repeat</keyword>
<dbReference type="InterPro" id="IPR000644">
    <property type="entry name" value="CBS_dom"/>
</dbReference>
<keyword evidence="4" id="KW-1133">Transmembrane helix</keyword>
<keyword evidence="4" id="KW-0812">Transmembrane</keyword>
<dbReference type="PANTHER" id="PTHR48108:SF26">
    <property type="entry name" value="CBS DOMAIN-CONTAINING PROTEIN DDB_G0289609"/>
    <property type="match status" value="1"/>
</dbReference>
<dbReference type="SUPFAM" id="SSF54631">
    <property type="entry name" value="CBS-domain pair"/>
    <property type="match status" value="2"/>
</dbReference>